<reference evidence="2" key="1">
    <citation type="submission" date="2022-07" db="EMBL/GenBank/DDBJ databases">
        <title>The genome of Lyophyllum shimeji provides insight into the initial evolution of ectomycorrhizal fungal genome.</title>
        <authorList>
            <person name="Kobayashi Y."/>
            <person name="Shibata T."/>
            <person name="Hirakawa H."/>
            <person name="Shigenobu S."/>
            <person name="Nishiyama T."/>
            <person name="Yamada A."/>
            <person name="Hasebe M."/>
            <person name="Kawaguchi M."/>
        </authorList>
    </citation>
    <scope>NUCLEOTIDE SEQUENCE</scope>
    <source>
        <strain evidence="2">AT787</strain>
    </source>
</reference>
<organism evidence="2 3">
    <name type="scientific">Lyophyllum shimeji</name>
    <name type="common">Hon-shimeji</name>
    <name type="synonym">Tricholoma shimeji</name>
    <dbReference type="NCBI Taxonomy" id="47721"/>
    <lineage>
        <taxon>Eukaryota</taxon>
        <taxon>Fungi</taxon>
        <taxon>Dikarya</taxon>
        <taxon>Basidiomycota</taxon>
        <taxon>Agaricomycotina</taxon>
        <taxon>Agaricomycetes</taxon>
        <taxon>Agaricomycetidae</taxon>
        <taxon>Agaricales</taxon>
        <taxon>Tricholomatineae</taxon>
        <taxon>Lyophyllaceae</taxon>
        <taxon>Lyophyllum</taxon>
    </lineage>
</organism>
<dbReference type="OrthoDB" id="3230513at2759"/>
<dbReference type="Proteomes" id="UP001063166">
    <property type="component" value="Unassembled WGS sequence"/>
</dbReference>
<feature type="compositionally biased region" description="Pro residues" evidence="1">
    <location>
        <begin position="13"/>
        <end position="22"/>
    </location>
</feature>
<name>A0A9P3PE80_LYOSH</name>
<protein>
    <submittedName>
        <fullName evidence="2">Uncharacterized protein</fullName>
    </submittedName>
</protein>
<keyword evidence="3" id="KW-1185">Reference proteome</keyword>
<sequence length="280" mass="31378">MRRSMSYRKPVPLYVPSPPASPSLPVSIPLPHTREPIEPVTQKSAKYPDVSEQVSQKRPDNTDTGSESDRSPKKLAAQDPILVLERQVPSVLVESDGETIHIEESQYIPLSAPGSLPPRPVRRPKRRFHQQYRPPTPPLPAHTRKRRIADNSSIYFHSCEPPCLMFDDACEGICPESRRMPSVTTPSISTTVVQGPSFQTETTCLYSEQSEASTVWSRNTDPELHGLPKPVGHTRAPRRILGVGINSPKLLWWGPIGTWGASLKMKLRRFTSLFICDCSW</sequence>
<evidence type="ECO:0000256" key="1">
    <source>
        <dbReference type="SAM" id="MobiDB-lite"/>
    </source>
</evidence>
<evidence type="ECO:0000313" key="3">
    <source>
        <dbReference type="Proteomes" id="UP001063166"/>
    </source>
</evidence>
<evidence type="ECO:0000313" key="2">
    <source>
        <dbReference type="EMBL" id="GLB33869.1"/>
    </source>
</evidence>
<feature type="compositionally biased region" description="Basic and acidic residues" evidence="1">
    <location>
        <begin position="55"/>
        <end position="72"/>
    </location>
</feature>
<proteinExistence type="predicted"/>
<dbReference type="EMBL" id="BRPK01000001">
    <property type="protein sequence ID" value="GLB33869.1"/>
    <property type="molecule type" value="Genomic_DNA"/>
</dbReference>
<gene>
    <name evidence="2" type="ORF">LshimejAT787_0107530</name>
</gene>
<accession>A0A9P3PE80</accession>
<feature type="region of interest" description="Disordered" evidence="1">
    <location>
        <begin position="1"/>
        <end position="79"/>
    </location>
</feature>
<comment type="caution">
    <text evidence="2">The sequence shown here is derived from an EMBL/GenBank/DDBJ whole genome shotgun (WGS) entry which is preliminary data.</text>
</comment>
<dbReference type="AlphaFoldDB" id="A0A9P3PE80"/>